<dbReference type="Proteomes" id="UP000032544">
    <property type="component" value="Unassembled WGS sequence"/>
</dbReference>
<organism evidence="2 3">
    <name type="scientific">Draconibacterium sediminis</name>
    <dbReference type="NCBI Taxonomy" id="1544798"/>
    <lineage>
        <taxon>Bacteria</taxon>
        <taxon>Pseudomonadati</taxon>
        <taxon>Bacteroidota</taxon>
        <taxon>Bacteroidia</taxon>
        <taxon>Marinilabiliales</taxon>
        <taxon>Prolixibacteraceae</taxon>
        <taxon>Draconibacterium</taxon>
    </lineage>
</organism>
<dbReference type="AlphaFoldDB" id="A0A0D8J790"/>
<dbReference type="OrthoDB" id="7876517at2"/>
<dbReference type="PANTHER" id="PTHR41252">
    <property type="entry name" value="BLR2505 PROTEIN"/>
    <property type="match status" value="1"/>
</dbReference>
<name>A0A0D8J790_9BACT</name>
<dbReference type="Gene3D" id="3.10.450.50">
    <property type="match status" value="1"/>
</dbReference>
<dbReference type="InterPro" id="IPR032710">
    <property type="entry name" value="NTF2-like_dom_sf"/>
</dbReference>
<protein>
    <recommendedName>
        <fullName evidence="1">SnoaL-like domain-containing protein</fullName>
    </recommendedName>
</protein>
<keyword evidence="3" id="KW-1185">Reference proteome</keyword>
<accession>A0A0D8J790</accession>
<dbReference type="STRING" id="1544798.LH29_23995"/>
<evidence type="ECO:0000313" key="3">
    <source>
        <dbReference type="Proteomes" id="UP000032544"/>
    </source>
</evidence>
<feature type="domain" description="SnoaL-like" evidence="1">
    <location>
        <begin position="11"/>
        <end position="113"/>
    </location>
</feature>
<reference evidence="2 3" key="1">
    <citation type="submission" date="2014-09" db="EMBL/GenBank/DDBJ databases">
        <title>Draft Genome Sequence of Draconibacterium sp. JN14CK-3.</title>
        <authorList>
            <person name="Dong C."/>
            <person name="Lai Q."/>
            <person name="Shao Z."/>
        </authorList>
    </citation>
    <scope>NUCLEOTIDE SEQUENCE [LARGE SCALE GENOMIC DNA]</scope>
    <source>
        <strain evidence="2 3">JN14CK-3</strain>
    </source>
</reference>
<dbReference type="PANTHER" id="PTHR41252:SF1">
    <property type="entry name" value="BLR2505 PROTEIN"/>
    <property type="match status" value="1"/>
</dbReference>
<dbReference type="EMBL" id="JRHC01000010">
    <property type="protein sequence ID" value="KJF41673.1"/>
    <property type="molecule type" value="Genomic_DNA"/>
</dbReference>
<dbReference type="SUPFAM" id="SSF54427">
    <property type="entry name" value="NTF2-like"/>
    <property type="match status" value="1"/>
</dbReference>
<dbReference type="Pfam" id="PF12680">
    <property type="entry name" value="SnoaL_2"/>
    <property type="match status" value="1"/>
</dbReference>
<evidence type="ECO:0000259" key="1">
    <source>
        <dbReference type="Pfam" id="PF12680"/>
    </source>
</evidence>
<gene>
    <name evidence="2" type="ORF">LH29_23995</name>
</gene>
<sequence length="129" mass="14454">MSNLDLLKEGYKLFAEGNIEGVLALWDEKIVWHECKGFPFIDGDGTFVGAEAIVQSVLSKIPDNYDEFNIEIHDFIDGGDKIVMEGYYTGVWKATGKRFKANATHTWTFKNGKPSVFFQAVDTATIINP</sequence>
<comment type="caution">
    <text evidence="2">The sequence shown here is derived from an EMBL/GenBank/DDBJ whole genome shotgun (WGS) entry which is preliminary data.</text>
</comment>
<dbReference type="RefSeq" id="WP_045033709.1">
    <property type="nucleotide sequence ID" value="NZ_JRHC01000010.1"/>
</dbReference>
<dbReference type="InterPro" id="IPR037401">
    <property type="entry name" value="SnoaL-like"/>
</dbReference>
<proteinExistence type="predicted"/>
<evidence type="ECO:0000313" key="2">
    <source>
        <dbReference type="EMBL" id="KJF41673.1"/>
    </source>
</evidence>